<sequence>MAGLRGPSSAMLRRRKRKATSRRWALRSSRQLTSSQPSVPAVSYSSGCALSPAFIASPSSSEDATVKAVRQWAPMVGVRMLLLAVGGVCQGWRSRLAQVCAGLLNALLYWRGYNQQLERLQKQVVEMQRDINVLHCALQFSGKAKAVCCCHSSGVEVGMMRPLPCGSPVDPLPALTLPVAPPPPPPPPPPLPPPLPVLLQKNPLLSIKKRATPKILEGSQEKQDRSVTVTLSDLQAVKLRKITDPISKQTMSSAKRHVPLVTVADLQNVHLRRSLCQLPPKMGLTLNRSPTKGTLSLRSHLKKVLIDRSPGGTPLVGKENRETGTGLTPLMTQALRRKFQSALPRSPSPKFQSLKSIQKQN</sequence>
<feature type="compositionally biased region" description="Polar residues" evidence="2">
    <location>
        <begin position="349"/>
        <end position="361"/>
    </location>
</feature>
<evidence type="ECO:0000313" key="4">
    <source>
        <dbReference type="Proteomes" id="UP001152622"/>
    </source>
</evidence>
<name>A0A9Q1EPW8_SYNKA</name>
<evidence type="ECO:0000256" key="2">
    <source>
        <dbReference type="SAM" id="MobiDB-lite"/>
    </source>
</evidence>
<feature type="coiled-coil region" evidence="1">
    <location>
        <begin position="110"/>
        <end position="137"/>
    </location>
</feature>
<dbReference type="GO" id="GO:0005634">
    <property type="term" value="C:nucleus"/>
    <property type="evidence" value="ECO:0007669"/>
    <property type="project" value="TreeGrafter"/>
</dbReference>
<dbReference type="Proteomes" id="UP001152622">
    <property type="component" value="Chromosome 14"/>
</dbReference>
<protein>
    <recommendedName>
        <fullName evidence="5">Proline-rich protein 11</fullName>
    </recommendedName>
</protein>
<gene>
    <name evidence="3" type="ORF">SKAU_G00327730</name>
</gene>
<proteinExistence type="predicted"/>
<dbReference type="PANTHER" id="PTHR23330">
    <property type="entry name" value="P300 TRANSCRIPTIONAL COFACTOR JMY-RELATED"/>
    <property type="match status" value="1"/>
</dbReference>
<dbReference type="EMBL" id="JAINUF010000014">
    <property type="protein sequence ID" value="KAJ8342845.1"/>
    <property type="molecule type" value="Genomic_DNA"/>
</dbReference>
<dbReference type="OrthoDB" id="10066480at2759"/>
<evidence type="ECO:0000313" key="3">
    <source>
        <dbReference type="EMBL" id="KAJ8342845.1"/>
    </source>
</evidence>
<evidence type="ECO:0008006" key="5">
    <source>
        <dbReference type="Google" id="ProtNLM"/>
    </source>
</evidence>
<keyword evidence="1" id="KW-0175">Coiled coil</keyword>
<reference evidence="3" key="1">
    <citation type="journal article" date="2023" name="Science">
        <title>Genome structures resolve the early diversification of teleost fishes.</title>
        <authorList>
            <person name="Parey E."/>
            <person name="Louis A."/>
            <person name="Montfort J."/>
            <person name="Bouchez O."/>
            <person name="Roques C."/>
            <person name="Iampietro C."/>
            <person name="Lluch J."/>
            <person name="Castinel A."/>
            <person name="Donnadieu C."/>
            <person name="Desvignes T."/>
            <person name="Floi Bucao C."/>
            <person name="Jouanno E."/>
            <person name="Wen M."/>
            <person name="Mejri S."/>
            <person name="Dirks R."/>
            <person name="Jansen H."/>
            <person name="Henkel C."/>
            <person name="Chen W.J."/>
            <person name="Zahm M."/>
            <person name="Cabau C."/>
            <person name="Klopp C."/>
            <person name="Thompson A.W."/>
            <person name="Robinson-Rechavi M."/>
            <person name="Braasch I."/>
            <person name="Lecointre G."/>
            <person name="Bobe J."/>
            <person name="Postlethwait J.H."/>
            <person name="Berthelot C."/>
            <person name="Roest Crollius H."/>
            <person name="Guiguen Y."/>
        </authorList>
    </citation>
    <scope>NUCLEOTIDE SEQUENCE</scope>
    <source>
        <strain evidence="3">WJC10195</strain>
    </source>
</reference>
<dbReference type="PANTHER" id="PTHR23330:SF9">
    <property type="entry name" value="PROLINE-RICH PROTEIN 11"/>
    <property type="match status" value="1"/>
</dbReference>
<comment type="caution">
    <text evidence="3">The sequence shown here is derived from an EMBL/GenBank/DDBJ whole genome shotgun (WGS) entry which is preliminary data.</text>
</comment>
<feature type="region of interest" description="Disordered" evidence="2">
    <location>
        <begin position="1"/>
        <end position="20"/>
    </location>
</feature>
<dbReference type="GO" id="GO:0005737">
    <property type="term" value="C:cytoplasm"/>
    <property type="evidence" value="ECO:0007669"/>
    <property type="project" value="TreeGrafter"/>
</dbReference>
<organism evidence="3 4">
    <name type="scientific">Synaphobranchus kaupii</name>
    <name type="common">Kaup's arrowtooth eel</name>
    <dbReference type="NCBI Taxonomy" id="118154"/>
    <lineage>
        <taxon>Eukaryota</taxon>
        <taxon>Metazoa</taxon>
        <taxon>Chordata</taxon>
        <taxon>Craniata</taxon>
        <taxon>Vertebrata</taxon>
        <taxon>Euteleostomi</taxon>
        <taxon>Actinopterygii</taxon>
        <taxon>Neopterygii</taxon>
        <taxon>Teleostei</taxon>
        <taxon>Anguilliformes</taxon>
        <taxon>Synaphobranchidae</taxon>
        <taxon>Synaphobranchus</taxon>
    </lineage>
</organism>
<evidence type="ECO:0000256" key="1">
    <source>
        <dbReference type="SAM" id="Coils"/>
    </source>
</evidence>
<dbReference type="AlphaFoldDB" id="A0A9Q1EPW8"/>
<accession>A0A9Q1EPW8</accession>
<keyword evidence="4" id="KW-1185">Reference proteome</keyword>
<feature type="region of interest" description="Disordered" evidence="2">
    <location>
        <begin position="341"/>
        <end position="361"/>
    </location>
</feature>